<comment type="cofactor">
    <cofactor evidence="6">
        <name>Mn(2+)</name>
        <dbReference type="ChEBI" id="CHEBI:29035"/>
    </cofactor>
</comment>
<dbReference type="PANTHER" id="PTHR34185">
    <property type="entry name" value="DIADENYLATE CYCLASE"/>
    <property type="match status" value="1"/>
</dbReference>
<evidence type="ECO:0000256" key="3">
    <source>
        <dbReference type="ARBA" id="ARBA00022695"/>
    </source>
</evidence>
<dbReference type="GO" id="GO:0004016">
    <property type="term" value="F:adenylate cyclase activity"/>
    <property type="evidence" value="ECO:0007669"/>
    <property type="project" value="UniProtKB-UniRule"/>
</dbReference>
<dbReference type="Pfam" id="PF02457">
    <property type="entry name" value="DAC"/>
    <property type="match status" value="1"/>
</dbReference>
<organism evidence="7 8">
    <name type="scientific">Aciduliprofundum boonei (strain DSM 19572 / T469)</name>
    <dbReference type="NCBI Taxonomy" id="439481"/>
    <lineage>
        <taxon>Archaea</taxon>
        <taxon>Methanobacteriati</taxon>
        <taxon>Thermoplasmatota</taxon>
        <taxon>DHVE2 group</taxon>
        <taxon>Candidatus Aciduliprofundum</taxon>
    </lineage>
</organism>
<dbReference type="PROSITE" id="PS51794">
    <property type="entry name" value="DAC"/>
    <property type="match status" value="1"/>
</dbReference>
<evidence type="ECO:0000256" key="4">
    <source>
        <dbReference type="ARBA" id="ARBA00022741"/>
    </source>
</evidence>
<comment type="similarity">
    <text evidence="6">Belongs to the adenylate cyclase family. DacZ subfamily.</text>
</comment>
<dbReference type="RefSeq" id="WP_008085050.1">
    <property type="nucleotide sequence ID" value="NC_013926.1"/>
</dbReference>
<accession>B5IEL7</accession>
<comment type="function">
    <text evidence="6">Diadenylate cyclase that catalyzes the condensation of 2 ATP molecules into cyclic di-AMP (c-di-AMP). c-di-AMP is a second messenger for intracellular signal transduction involved in the control of important regulatory processes such as osmoregulation.</text>
</comment>
<dbReference type="KEGG" id="abi:Aboo_0075"/>
<dbReference type="OrthoDB" id="85944at2157"/>
<evidence type="ECO:0000256" key="1">
    <source>
        <dbReference type="ARBA" id="ARBA00000877"/>
    </source>
</evidence>
<reference evidence="7" key="1">
    <citation type="submission" date="2010-02" db="EMBL/GenBank/DDBJ databases">
        <title>Complete sequence of Aciduliprofundum boonei T469.</title>
        <authorList>
            <consortium name="US DOE Joint Genome Institute"/>
            <person name="Lucas S."/>
            <person name="Copeland A."/>
            <person name="Lapidus A."/>
            <person name="Cheng J.-F."/>
            <person name="Bruce D."/>
            <person name="Goodwin L."/>
            <person name="Pitluck S."/>
            <person name="Saunders E."/>
            <person name="Detter J.C."/>
            <person name="Han C."/>
            <person name="Tapia R."/>
            <person name="Land M."/>
            <person name="Hauser L."/>
            <person name="Kyrpides N."/>
            <person name="Mikhailova N."/>
            <person name="Flores G."/>
            <person name="Reysenbach A.-L."/>
            <person name="Woyke T."/>
        </authorList>
    </citation>
    <scope>NUCLEOTIDE SEQUENCE</scope>
    <source>
        <strain evidence="7">T469</strain>
    </source>
</reference>
<sequence length="265" mass="30085">MDEPTKIVVMGDDPESIAQNYEDKELIVIYPKGKRPRADMLLRKNIVRIFSDYGKYPDIEDLELIKNTVFYLLNSSYINNRDRILLLFSKEGEEHRLFFDMSKMNLPNLVNMVSDRIKGEIVENILKLAMSIVKKGREGTPAGALFIVGDTNNVKNYVIQKIANPISGIDREMRSVLNEENFDTLREFAIMDGATLIDNRGVVVSTGVYVKNLSIEEWLMDGFGGRHLAARSITKLTKAISFAVSAEGTISVYRDGEKIYELKDF</sequence>
<dbReference type="AlphaFoldDB" id="B5IEL7"/>
<keyword evidence="5 6" id="KW-0067">ATP-binding</keyword>
<evidence type="ECO:0000256" key="2">
    <source>
        <dbReference type="ARBA" id="ARBA00022679"/>
    </source>
</evidence>
<evidence type="ECO:0000256" key="5">
    <source>
        <dbReference type="ARBA" id="ARBA00022840"/>
    </source>
</evidence>
<name>B5IEL7_ACIB4</name>
<dbReference type="InterPro" id="IPR014499">
    <property type="entry name" value="DAC_DacZ"/>
</dbReference>
<dbReference type="Proteomes" id="UP000001400">
    <property type="component" value="Chromosome"/>
</dbReference>
<keyword evidence="6" id="KW-0464">Manganese</keyword>
<dbReference type="GeneID" id="8827011"/>
<evidence type="ECO:0000313" key="7">
    <source>
        <dbReference type="EMBL" id="ADD07887.1"/>
    </source>
</evidence>
<dbReference type="HAMAP" id="MF_00840">
    <property type="entry name" value="DacZ"/>
    <property type="match status" value="1"/>
</dbReference>
<evidence type="ECO:0000313" key="8">
    <source>
        <dbReference type="Proteomes" id="UP000001400"/>
    </source>
</evidence>
<dbReference type="HOGENOM" id="CLU_063222_2_0_2"/>
<keyword evidence="8" id="KW-1185">Reference proteome</keyword>
<comment type="catalytic activity">
    <reaction evidence="1 6">
        <text>2 ATP = 3',3'-c-di-AMP + 2 diphosphate</text>
        <dbReference type="Rhea" id="RHEA:35655"/>
        <dbReference type="ChEBI" id="CHEBI:30616"/>
        <dbReference type="ChEBI" id="CHEBI:33019"/>
        <dbReference type="ChEBI" id="CHEBI:71500"/>
        <dbReference type="EC" id="2.7.7.85"/>
    </reaction>
</comment>
<dbReference type="InterPro" id="IPR003390">
    <property type="entry name" value="DNA_integrity_scan_DisA_N"/>
</dbReference>
<dbReference type="SUPFAM" id="SSF143597">
    <property type="entry name" value="YojJ-like"/>
    <property type="match status" value="1"/>
</dbReference>
<dbReference type="GO" id="GO:0005524">
    <property type="term" value="F:ATP binding"/>
    <property type="evidence" value="ECO:0007669"/>
    <property type="project" value="UniProtKB-UniRule"/>
</dbReference>
<keyword evidence="3 6" id="KW-0548">Nucleotidyltransferase</keyword>
<dbReference type="InterPro" id="IPR050338">
    <property type="entry name" value="DisA"/>
</dbReference>
<dbReference type="STRING" id="439481.Aboo_0075"/>
<dbReference type="InterPro" id="IPR036888">
    <property type="entry name" value="DNA_integrity_DisA_N_sf"/>
</dbReference>
<dbReference type="EC" id="2.7.7.85" evidence="6"/>
<dbReference type="EMBL" id="CP001941">
    <property type="protein sequence ID" value="ADD07887.1"/>
    <property type="molecule type" value="Genomic_DNA"/>
</dbReference>
<dbReference type="GO" id="GO:0106408">
    <property type="term" value="F:diadenylate cyclase activity"/>
    <property type="evidence" value="ECO:0007669"/>
    <property type="project" value="UniProtKB-EC"/>
</dbReference>
<keyword evidence="4 6" id="KW-0547">Nucleotide-binding</keyword>
<dbReference type="GO" id="GO:0030145">
    <property type="term" value="F:manganese ion binding"/>
    <property type="evidence" value="ECO:0007669"/>
    <property type="project" value="UniProtKB-UniRule"/>
</dbReference>
<gene>
    <name evidence="6" type="primary">dacZ</name>
    <name evidence="7" type="ordered locus">Aboo_0075</name>
</gene>
<dbReference type="Gene3D" id="3.40.1700.10">
    <property type="entry name" value="DNA integrity scanning protein, DisA, N-terminal domain"/>
    <property type="match status" value="1"/>
</dbReference>
<protein>
    <recommendedName>
        <fullName evidence="6">Diadenylate cyclase</fullName>
        <shortName evidence="6">DAC</shortName>
        <ecNumber evidence="6">2.7.7.85</ecNumber>
    </recommendedName>
    <alternativeName>
        <fullName evidence="6">Cyclic-di-AMP synthase</fullName>
        <shortName evidence="6">c-di-AMP synthase</shortName>
    </alternativeName>
</protein>
<dbReference type="PANTHER" id="PTHR34185:SF1">
    <property type="entry name" value="DIADENYLATE CYCLASE"/>
    <property type="match status" value="1"/>
</dbReference>
<keyword evidence="2 6" id="KW-0808">Transferase</keyword>
<proteinExistence type="inferred from homology"/>
<evidence type="ECO:0000256" key="6">
    <source>
        <dbReference type="HAMAP-Rule" id="MF_00840"/>
    </source>
</evidence>
<dbReference type="eggNOG" id="arCOG04453">
    <property type="taxonomic scope" value="Archaea"/>
</dbReference>